<name>A0ABP9EMH0_9FLAO</name>
<dbReference type="RefSeq" id="WP_345271887.1">
    <property type="nucleotide sequence ID" value="NZ_BAABJH010000001.1"/>
</dbReference>
<organism evidence="2 3">
    <name type="scientific">Flaviramulus aquimarinus</name>
    <dbReference type="NCBI Taxonomy" id="1170456"/>
    <lineage>
        <taxon>Bacteria</taxon>
        <taxon>Pseudomonadati</taxon>
        <taxon>Bacteroidota</taxon>
        <taxon>Flavobacteriia</taxon>
        <taxon>Flavobacteriales</taxon>
        <taxon>Flavobacteriaceae</taxon>
        <taxon>Flaviramulus</taxon>
    </lineage>
</organism>
<evidence type="ECO:0000313" key="2">
    <source>
        <dbReference type="EMBL" id="GAA4882405.1"/>
    </source>
</evidence>
<sequence length="378" mass="42963">MISDEFFERIDTHYQDQLPFVAYRKPNDTKVNGLLQGNDNLYYTKDFTEKGFVFSPFDATEKTVLIPNETSEVISCPKFTIIPENLDNNREDIQALPKIELVESKDFHINLVKQGVAAIKNSEFKKVVLSRQETVNIEEAHPISIFKNLLNTYASAFVYCWYHPKVGLWLGATPETLIKIEGKRFSIMALAGTQDYTGHLEVAWQEKELQEQQFVTDFIIDNLKPSVESFTVSDVETVKAGNLVHLKTMISAQLKSETNLQHVITALHPTPAVCGLPKQSAKQFILKHENYNREFYTGFLGELNLEITKAPRSGRRNIENRAYAITKNSTQLYVNLRCMQLKNQTAIIYVGGGITESSNAESEWEETVSKSLVIKNIL</sequence>
<evidence type="ECO:0000313" key="3">
    <source>
        <dbReference type="Proteomes" id="UP001500433"/>
    </source>
</evidence>
<dbReference type="EMBL" id="BAABJH010000001">
    <property type="protein sequence ID" value="GAA4882405.1"/>
    <property type="molecule type" value="Genomic_DNA"/>
</dbReference>
<dbReference type="PANTHER" id="PTHR42839">
    <property type="entry name" value="ISOCHORISMATE SYNTHASE ENTC"/>
    <property type="match status" value="1"/>
</dbReference>
<dbReference type="Pfam" id="PF00425">
    <property type="entry name" value="Chorismate_bind"/>
    <property type="match status" value="2"/>
</dbReference>
<reference evidence="3" key="1">
    <citation type="journal article" date="2019" name="Int. J. Syst. Evol. Microbiol.">
        <title>The Global Catalogue of Microorganisms (GCM) 10K type strain sequencing project: providing services to taxonomists for standard genome sequencing and annotation.</title>
        <authorList>
            <consortium name="The Broad Institute Genomics Platform"/>
            <consortium name="The Broad Institute Genome Sequencing Center for Infectious Disease"/>
            <person name="Wu L."/>
            <person name="Ma J."/>
        </authorList>
    </citation>
    <scope>NUCLEOTIDE SEQUENCE [LARGE SCALE GENOMIC DNA]</scope>
    <source>
        <strain evidence="3">JCM 18274</strain>
    </source>
</reference>
<comment type="caution">
    <text evidence="2">The sequence shown here is derived from an EMBL/GenBank/DDBJ whole genome shotgun (WGS) entry which is preliminary data.</text>
</comment>
<protein>
    <submittedName>
        <fullName evidence="2">Chorismate-binding protein</fullName>
    </submittedName>
</protein>
<proteinExistence type="predicted"/>
<accession>A0ABP9EMH0</accession>
<dbReference type="Proteomes" id="UP001500433">
    <property type="component" value="Unassembled WGS sequence"/>
</dbReference>
<feature type="domain" description="Chorismate-utilising enzyme C-terminal" evidence="1">
    <location>
        <begin position="108"/>
        <end position="304"/>
    </location>
</feature>
<evidence type="ECO:0000259" key="1">
    <source>
        <dbReference type="Pfam" id="PF00425"/>
    </source>
</evidence>
<feature type="domain" description="Chorismate-utilising enzyme C-terminal" evidence="1">
    <location>
        <begin position="327"/>
        <end position="370"/>
    </location>
</feature>
<gene>
    <name evidence="2" type="ORF">GCM10023311_00590</name>
</gene>
<keyword evidence="3" id="KW-1185">Reference proteome</keyword>
<dbReference type="InterPro" id="IPR015890">
    <property type="entry name" value="Chorismate_C"/>
</dbReference>
<dbReference type="PANTHER" id="PTHR42839:SF2">
    <property type="entry name" value="ISOCHORISMATE SYNTHASE ENTC"/>
    <property type="match status" value="1"/>
</dbReference>
<dbReference type="InterPro" id="IPR005801">
    <property type="entry name" value="ADC_synthase"/>
</dbReference>
<dbReference type="Gene3D" id="3.60.120.10">
    <property type="entry name" value="Anthranilate synthase"/>
    <property type="match status" value="1"/>
</dbReference>
<dbReference type="SUPFAM" id="SSF56322">
    <property type="entry name" value="ADC synthase"/>
    <property type="match status" value="1"/>
</dbReference>